<organism evidence="4">
    <name type="scientific">Salpingoeca rosetta (strain ATCC 50818 / BSB-021)</name>
    <dbReference type="NCBI Taxonomy" id="946362"/>
    <lineage>
        <taxon>Eukaryota</taxon>
        <taxon>Choanoflagellata</taxon>
        <taxon>Craspedida</taxon>
        <taxon>Salpingoecidae</taxon>
        <taxon>Salpingoeca</taxon>
    </lineage>
</organism>
<dbReference type="Gene3D" id="2.30.29.30">
    <property type="entry name" value="Pleckstrin-homology domain (PH domain)/Phosphotyrosine-binding domain (PTB)"/>
    <property type="match status" value="1"/>
</dbReference>
<feature type="region of interest" description="Disordered" evidence="1">
    <location>
        <begin position="178"/>
        <end position="229"/>
    </location>
</feature>
<feature type="domain" description="PID" evidence="2">
    <location>
        <begin position="5"/>
        <end position="143"/>
    </location>
</feature>
<accession>F2UD11</accession>
<dbReference type="Pfam" id="PF00640">
    <property type="entry name" value="PID"/>
    <property type="match status" value="1"/>
</dbReference>
<gene>
    <name evidence="3" type="ORF">PTSG_05870</name>
</gene>
<keyword evidence="4" id="KW-1185">Reference proteome</keyword>
<protein>
    <recommendedName>
        <fullName evidence="2">PID domain-containing protein</fullName>
    </recommendedName>
</protein>
<evidence type="ECO:0000313" key="4">
    <source>
        <dbReference type="Proteomes" id="UP000007799"/>
    </source>
</evidence>
<dbReference type="GeneID" id="16073334"/>
<dbReference type="Proteomes" id="UP000007799">
    <property type="component" value="Unassembled WGS sequence"/>
</dbReference>
<dbReference type="InParanoid" id="F2UD11"/>
<evidence type="ECO:0000259" key="2">
    <source>
        <dbReference type="Pfam" id="PF00640"/>
    </source>
</evidence>
<proteinExistence type="predicted"/>
<evidence type="ECO:0000256" key="1">
    <source>
        <dbReference type="SAM" id="MobiDB-lite"/>
    </source>
</evidence>
<dbReference type="InterPro" id="IPR011993">
    <property type="entry name" value="PH-like_dom_sf"/>
</dbReference>
<dbReference type="SUPFAM" id="SSF50729">
    <property type="entry name" value="PH domain-like"/>
    <property type="match status" value="1"/>
</dbReference>
<dbReference type="RefSeq" id="XP_004992763.1">
    <property type="nucleotide sequence ID" value="XM_004992706.1"/>
</dbReference>
<dbReference type="KEGG" id="sre:PTSG_05870"/>
<reference evidence="3" key="1">
    <citation type="submission" date="2009-08" db="EMBL/GenBank/DDBJ databases">
        <title>Annotation of Salpingoeca rosetta.</title>
        <authorList>
            <consortium name="The Broad Institute Genome Sequencing Platform"/>
            <person name="Russ C."/>
            <person name="Cuomo C."/>
            <person name="Burger G."/>
            <person name="Gray M.W."/>
            <person name="Holland P.W.H."/>
            <person name="King N."/>
            <person name="Lang F.B.F."/>
            <person name="Roger A.J."/>
            <person name="Ruiz-Trillo I."/>
            <person name="Young S.K."/>
            <person name="Zeng Q."/>
            <person name="Gargeya S."/>
            <person name="Alvarado L."/>
            <person name="Berlin A."/>
            <person name="Chapman S.B."/>
            <person name="Chen Z."/>
            <person name="Freedman E."/>
            <person name="Gellesch M."/>
            <person name="Goldberg J."/>
            <person name="Griggs A."/>
            <person name="Gujja S."/>
            <person name="Heilman E."/>
            <person name="Heiman D."/>
            <person name="Howarth C."/>
            <person name="Mehta T."/>
            <person name="Neiman D."/>
            <person name="Pearson M."/>
            <person name="Roberts A."/>
            <person name="Saif S."/>
            <person name="Shea T."/>
            <person name="Shenoy N."/>
            <person name="Sisk P."/>
            <person name="Stolte C."/>
            <person name="Sykes S."/>
            <person name="White J."/>
            <person name="Yandava C."/>
            <person name="Haas B."/>
            <person name="Nusbaum C."/>
            <person name="Birren B."/>
        </authorList>
    </citation>
    <scope>NUCLEOTIDE SEQUENCE [LARGE SCALE GENOMIC DNA]</scope>
    <source>
        <strain evidence="3">ATCC 50818</strain>
    </source>
</reference>
<evidence type="ECO:0000313" key="3">
    <source>
        <dbReference type="EMBL" id="EGD74506.1"/>
    </source>
</evidence>
<name>F2UD11_SALR5</name>
<feature type="compositionally biased region" description="Acidic residues" evidence="1">
    <location>
        <begin position="205"/>
        <end position="219"/>
    </location>
</feature>
<dbReference type="AlphaFoldDB" id="F2UD11"/>
<dbReference type="CDD" id="cd00934">
    <property type="entry name" value="PTB"/>
    <property type="match status" value="1"/>
</dbReference>
<dbReference type="InterPro" id="IPR006020">
    <property type="entry name" value="PTB/PI_dom"/>
</dbReference>
<sequence>MGERFEVKYRGFVYIDQPSGGLPDRKSMEKAAKLLKSHKKTAQNIHPLFARGLDTKLNLEVTTGGIKVTVPKKDGPCPIVMNQPMHKIAYVVDIGTCTCFIVQRPGKGKYKCHSFETGSSKTAHELAFEAANMCNQVFKKVRQSVRRLRKTTKKLGVDLDAKTTKDLSAISQLAQQSEETASQFKDAVQDAAAEDGDSSNRGDTNDNDDDDDNVDDDDEHMAVGPEVVEPEWDESGEYLTVDFIDGMSDQLAEMLVGPAAHDDGLDWVDDFSLDNDMFLFGEVVGEAVC</sequence>
<dbReference type="EMBL" id="GL832969">
    <property type="protein sequence ID" value="EGD74506.1"/>
    <property type="molecule type" value="Genomic_DNA"/>
</dbReference>